<dbReference type="InterPro" id="IPR036389">
    <property type="entry name" value="RNase_III_sf"/>
</dbReference>
<reference evidence="4 5" key="1">
    <citation type="submission" date="2019-02" db="EMBL/GenBank/DDBJ databases">
        <title>Genome sequencing of the rare red list fungi Dentipellis fragilis.</title>
        <authorList>
            <person name="Buettner E."/>
            <person name="Kellner H."/>
        </authorList>
    </citation>
    <scope>NUCLEOTIDE SEQUENCE [LARGE SCALE GENOMIC DNA]</scope>
    <source>
        <strain evidence="4 5">DSM 105465</strain>
    </source>
</reference>
<dbReference type="PROSITE" id="PS50142">
    <property type="entry name" value="RNASE_3_2"/>
    <property type="match status" value="1"/>
</dbReference>
<dbReference type="GO" id="GO:0004525">
    <property type="term" value="F:ribonuclease III activity"/>
    <property type="evidence" value="ECO:0007669"/>
    <property type="project" value="InterPro"/>
</dbReference>
<dbReference type="GO" id="GO:0005634">
    <property type="term" value="C:nucleus"/>
    <property type="evidence" value="ECO:0007669"/>
    <property type="project" value="TreeGrafter"/>
</dbReference>
<accession>A0A4Y9Z314</accession>
<evidence type="ECO:0000259" key="3">
    <source>
        <dbReference type="PROSITE" id="PS50142"/>
    </source>
</evidence>
<dbReference type="PANTHER" id="PTHR11207:SF0">
    <property type="entry name" value="RIBONUCLEASE 3"/>
    <property type="match status" value="1"/>
</dbReference>
<feature type="region of interest" description="Disordered" evidence="2">
    <location>
        <begin position="191"/>
        <end position="325"/>
    </location>
</feature>
<dbReference type="OrthoDB" id="416741at2759"/>
<dbReference type="GO" id="GO:0006396">
    <property type="term" value="P:RNA processing"/>
    <property type="evidence" value="ECO:0007669"/>
    <property type="project" value="InterPro"/>
</dbReference>
<dbReference type="CDD" id="cd00593">
    <property type="entry name" value="RIBOc"/>
    <property type="match status" value="1"/>
</dbReference>
<evidence type="ECO:0000313" key="5">
    <source>
        <dbReference type="Proteomes" id="UP000298327"/>
    </source>
</evidence>
<feature type="compositionally biased region" description="Acidic residues" evidence="2">
    <location>
        <begin position="263"/>
        <end position="279"/>
    </location>
</feature>
<evidence type="ECO:0000313" key="4">
    <source>
        <dbReference type="EMBL" id="TFY68377.1"/>
    </source>
</evidence>
<sequence length="408" mass="44955">MGRVKLPKATLQDSILNDVIIAICSDDFDIQLPDIHHRTWATILTADGGPAEYQNERLEYIGDALMYFCVALELFERYPTASPGFMTKIRQPLVTNLIFSLLAEKIDGRAARKGSVLRPVIALKTHASQVTGKQARGEVSQTAVKAAADTLEMVVGALYIEKGLLAVRQWVSCTFELLIETAVQAYDKCHHTSHEPATGLKRWREDRDEPGLESSGSRPTKRPRVGLRVPTTTATDRHEPRSASTARGVVSEKIIIDLTSDSSDMEMSEEEDHDADEMSDGPVVIDLTISDDEDENHNTPNPETLAAETRPSSSRIRKRDAPPAVRCRTVTREHIGHPQSTKHANVYIKNLSARTTHAHGSSSTSQTIAFSTESVSDDDKIPGLHFANRSLLRSRAYSIETSDSSSDS</sequence>
<feature type="domain" description="RNase III" evidence="3">
    <location>
        <begin position="52"/>
        <end position="163"/>
    </location>
</feature>
<comment type="caution">
    <text evidence="4">The sequence shown here is derived from an EMBL/GenBank/DDBJ whole genome shotgun (WGS) entry which is preliminary data.</text>
</comment>
<dbReference type="GO" id="GO:0010468">
    <property type="term" value="P:regulation of gene expression"/>
    <property type="evidence" value="ECO:0007669"/>
    <property type="project" value="TreeGrafter"/>
</dbReference>
<dbReference type="Pfam" id="PF00636">
    <property type="entry name" value="Ribonuclease_3"/>
    <property type="match status" value="1"/>
</dbReference>
<dbReference type="GO" id="GO:0003725">
    <property type="term" value="F:double-stranded RNA binding"/>
    <property type="evidence" value="ECO:0007669"/>
    <property type="project" value="TreeGrafter"/>
</dbReference>
<dbReference type="STRING" id="205917.A0A4Y9Z314"/>
<keyword evidence="5" id="KW-1185">Reference proteome</keyword>
<name>A0A4Y9Z314_9AGAM</name>
<protein>
    <recommendedName>
        <fullName evidence="3">RNase III domain-containing protein</fullName>
    </recommendedName>
</protein>
<dbReference type="Gene3D" id="1.10.1520.10">
    <property type="entry name" value="Ribonuclease III domain"/>
    <property type="match status" value="1"/>
</dbReference>
<dbReference type="PANTHER" id="PTHR11207">
    <property type="entry name" value="RIBONUCLEASE III"/>
    <property type="match status" value="1"/>
</dbReference>
<dbReference type="SUPFAM" id="SSF69065">
    <property type="entry name" value="RNase III domain-like"/>
    <property type="match status" value="1"/>
</dbReference>
<keyword evidence="1" id="KW-0694">RNA-binding</keyword>
<proteinExistence type="predicted"/>
<evidence type="ECO:0000256" key="2">
    <source>
        <dbReference type="SAM" id="MobiDB-lite"/>
    </source>
</evidence>
<organism evidence="4 5">
    <name type="scientific">Dentipellis fragilis</name>
    <dbReference type="NCBI Taxonomy" id="205917"/>
    <lineage>
        <taxon>Eukaryota</taxon>
        <taxon>Fungi</taxon>
        <taxon>Dikarya</taxon>
        <taxon>Basidiomycota</taxon>
        <taxon>Agaricomycotina</taxon>
        <taxon>Agaricomycetes</taxon>
        <taxon>Russulales</taxon>
        <taxon>Hericiaceae</taxon>
        <taxon>Dentipellis</taxon>
    </lineage>
</organism>
<evidence type="ECO:0000256" key="1">
    <source>
        <dbReference type="ARBA" id="ARBA00022884"/>
    </source>
</evidence>
<dbReference type="EMBL" id="SEOQ01000164">
    <property type="protein sequence ID" value="TFY68377.1"/>
    <property type="molecule type" value="Genomic_DNA"/>
</dbReference>
<dbReference type="InterPro" id="IPR000999">
    <property type="entry name" value="RNase_III_dom"/>
</dbReference>
<gene>
    <name evidence="4" type="ORF">EVG20_g3585</name>
</gene>
<dbReference type="AlphaFoldDB" id="A0A4Y9Z314"/>
<dbReference type="SMART" id="SM00535">
    <property type="entry name" value="RIBOc"/>
    <property type="match status" value="1"/>
</dbReference>
<dbReference type="Proteomes" id="UP000298327">
    <property type="component" value="Unassembled WGS sequence"/>
</dbReference>